<dbReference type="GO" id="GO:0005771">
    <property type="term" value="C:multivesicular body"/>
    <property type="evidence" value="ECO:0007669"/>
    <property type="project" value="TreeGrafter"/>
</dbReference>
<evidence type="ECO:0000256" key="3">
    <source>
        <dbReference type="ARBA" id="ARBA00022448"/>
    </source>
</evidence>
<dbReference type="AlphaFoldDB" id="A0A6U6CBD7"/>
<evidence type="ECO:0000256" key="2">
    <source>
        <dbReference type="ARBA" id="ARBA00006190"/>
    </source>
</evidence>
<organism evidence="9">
    <name type="scientific">Guillardia theta</name>
    <name type="common">Cryptophyte</name>
    <name type="synonym">Cryptomonas phi</name>
    <dbReference type="NCBI Taxonomy" id="55529"/>
    <lineage>
        <taxon>Eukaryota</taxon>
        <taxon>Cryptophyceae</taxon>
        <taxon>Pyrenomonadales</taxon>
        <taxon>Geminigeraceae</taxon>
        <taxon>Guillardia</taxon>
    </lineage>
</organism>
<keyword evidence="3" id="KW-0813">Transport</keyword>
<dbReference type="GO" id="GO:0032511">
    <property type="term" value="P:late endosome to vacuole transport via multivesicular body sorting pathway"/>
    <property type="evidence" value="ECO:0007669"/>
    <property type="project" value="TreeGrafter"/>
</dbReference>
<gene>
    <name evidence="8" type="ORF">GTHE00462_LOCUS31554</name>
    <name evidence="9" type="ORF">GTHE00462_LOCUS31558</name>
</gene>
<dbReference type="Pfam" id="PF03357">
    <property type="entry name" value="Snf7"/>
    <property type="match status" value="1"/>
</dbReference>
<evidence type="ECO:0000256" key="5">
    <source>
        <dbReference type="ARBA" id="ARBA00022927"/>
    </source>
</evidence>
<protein>
    <recommendedName>
        <fullName evidence="10">Charged multivesicular body protein 6</fullName>
    </recommendedName>
</protein>
<evidence type="ECO:0000256" key="7">
    <source>
        <dbReference type="SAM" id="MobiDB-lite"/>
    </source>
</evidence>
<feature type="region of interest" description="Disordered" evidence="7">
    <location>
        <begin position="151"/>
        <end position="197"/>
    </location>
</feature>
<evidence type="ECO:0008006" key="10">
    <source>
        <dbReference type="Google" id="ProtNLM"/>
    </source>
</evidence>
<proteinExistence type="inferred from homology"/>
<dbReference type="PANTHER" id="PTHR22761">
    <property type="entry name" value="CHARGED MULTIVESICULAR BODY PROTEIN"/>
    <property type="match status" value="1"/>
</dbReference>
<keyword evidence="5" id="KW-0653">Protein transport</keyword>
<evidence type="ECO:0000313" key="8">
    <source>
        <dbReference type="EMBL" id="CAE2328262.1"/>
    </source>
</evidence>
<feature type="compositionally biased region" description="Acidic residues" evidence="7">
    <location>
        <begin position="177"/>
        <end position="187"/>
    </location>
</feature>
<comment type="subcellular location">
    <subcellularLocation>
        <location evidence="1">Endosome membrane</location>
    </subcellularLocation>
</comment>
<feature type="compositionally biased region" description="Pro residues" evidence="7">
    <location>
        <begin position="188"/>
        <end position="197"/>
    </location>
</feature>
<evidence type="ECO:0000256" key="6">
    <source>
        <dbReference type="ARBA" id="ARBA00023136"/>
    </source>
</evidence>
<dbReference type="InterPro" id="IPR005024">
    <property type="entry name" value="Snf7_fam"/>
</dbReference>
<evidence type="ECO:0000256" key="1">
    <source>
        <dbReference type="ARBA" id="ARBA00004608"/>
    </source>
</evidence>
<dbReference type="GO" id="GO:0000815">
    <property type="term" value="C:ESCRT III complex"/>
    <property type="evidence" value="ECO:0007669"/>
    <property type="project" value="TreeGrafter"/>
</dbReference>
<dbReference type="EMBL" id="HBKN01040340">
    <property type="protein sequence ID" value="CAE2328267.1"/>
    <property type="molecule type" value="Transcribed_RNA"/>
</dbReference>
<dbReference type="EMBL" id="HBKN01040334">
    <property type="protein sequence ID" value="CAE2328262.1"/>
    <property type="molecule type" value="Transcribed_RNA"/>
</dbReference>
<dbReference type="PANTHER" id="PTHR22761:SF5">
    <property type="entry name" value="CHARGED MULTIVESICULAR BODY PROTEIN 6"/>
    <property type="match status" value="1"/>
</dbReference>
<dbReference type="GO" id="GO:0006900">
    <property type="term" value="P:vesicle budding from membrane"/>
    <property type="evidence" value="ECO:0007669"/>
    <property type="project" value="TreeGrafter"/>
</dbReference>
<keyword evidence="4" id="KW-0967">Endosome</keyword>
<name>A0A6U6CBD7_GUITH</name>
<dbReference type="GO" id="GO:0015031">
    <property type="term" value="P:protein transport"/>
    <property type="evidence" value="ECO:0007669"/>
    <property type="project" value="UniProtKB-KW"/>
</dbReference>
<dbReference type="Gene3D" id="1.10.287.1060">
    <property type="entry name" value="ESAT-6-like"/>
    <property type="match status" value="1"/>
</dbReference>
<keyword evidence="6" id="KW-0472">Membrane</keyword>
<evidence type="ECO:0000256" key="4">
    <source>
        <dbReference type="ARBA" id="ARBA00022753"/>
    </source>
</evidence>
<sequence length="197" mass="22084">MAILELKGQRDKLLQHQKQIQSAIDQAQKVAAALIKEKKKDRALLALKKKKLHTRRLTKVLDQVMHMEELISGVETAQRDKEVFLAMKKGSESLKEIRQELSLENVENLMNESADAVESQNRISEMLAGNFDAEEEEAMNRELDSMMGEAGVTMEQLELPSVPSKEPTLLEQKGVGEAEEEEEEEEPLPPPAEAVPG</sequence>
<comment type="similarity">
    <text evidence="2">Belongs to the SNF7 family.</text>
</comment>
<accession>A0A6U6CBD7</accession>
<reference evidence="9" key="1">
    <citation type="submission" date="2021-01" db="EMBL/GenBank/DDBJ databases">
        <authorList>
            <person name="Corre E."/>
            <person name="Pelletier E."/>
            <person name="Niang G."/>
            <person name="Scheremetjew M."/>
            <person name="Finn R."/>
            <person name="Kale V."/>
            <person name="Holt S."/>
            <person name="Cochrane G."/>
            <person name="Meng A."/>
            <person name="Brown T."/>
            <person name="Cohen L."/>
        </authorList>
    </citation>
    <scope>NUCLEOTIDE SEQUENCE</scope>
    <source>
        <strain evidence="9">CCMP 2712</strain>
    </source>
</reference>
<evidence type="ECO:0000313" key="9">
    <source>
        <dbReference type="EMBL" id="CAE2328267.1"/>
    </source>
</evidence>